<keyword evidence="11 18" id="KW-0413">Isomerase</keyword>
<feature type="binding site" evidence="18">
    <location>
        <position position="153"/>
    </location>
    <ligand>
        <name>(6S)-NADPHX</name>
        <dbReference type="ChEBI" id="CHEBI:64076"/>
    </ligand>
</feature>
<dbReference type="HAMAP" id="MF_01966">
    <property type="entry name" value="NADHX_epimerase"/>
    <property type="match status" value="1"/>
</dbReference>
<keyword evidence="9 18" id="KW-0630">Potassium</keyword>
<dbReference type="SUPFAM" id="SSF53613">
    <property type="entry name" value="Ribokinase-like"/>
    <property type="match status" value="1"/>
</dbReference>
<evidence type="ECO:0000256" key="14">
    <source>
        <dbReference type="ARBA" id="ARBA00025153"/>
    </source>
</evidence>
<comment type="function">
    <text evidence="14 19">Bifunctional enzyme that catalyzes the epimerization of the S- and R-forms of NAD(P)HX and the dehydration of the S-form of NAD(P)HX at the expense of ADP, which is converted to AMP. This allows the repair of both epimers of NAD(P)HX, a damaged form of NAD(P)H that is a result of enzymatic or heat-dependent hydration.</text>
</comment>
<evidence type="ECO:0000256" key="16">
    <source>
        <dbReference type="ARBA" id="ARBA00049209"/>
    </source>
</evidence>
<dbReference type="SUPFAM" id="SSF64153">
    <property type="entry name" value="YjeF N-terminal domain-like"/>
    <property type="match status" value="1"/>
</dbReference>
<comment type="catalytic activity">
    <reaction evidence="2 18 19">
        <text>(6R)-NADPHX = (6S)-NADPHX</text>
        <dbReference type="Rhea" id="RHEA:32227"/>
        <dbReference type="ChEBI" id="CHEBI:64076"/>
        <dbReference type="ChEBI" id="CHEBI:64077"/>
        <dbReference type="EC" id="5.1.99.6"/>
    </reaction>
</comment>
<comment type="similarity">
    <text evidence="4 19">In the C-terminal section; belongs to the NnrD/CARKD family.</text>
</comment>
<dbReference type="Pfam" id="PF03853">
    <property type="entry name" value="YjeF_N"/>
    <property type="match status" value="1"/>
</dbReference>
<reference evidence="22 23" key="1">
    <citation type="submission" date="2015-12" db="EMBL/GenBank/DDBJ databases">
        <title>Complete genome of Lacimicrobium alkaliphilum KCTC 32984.</title>
        <authorList>
            <person name="Kim S.-G."/>
            <person name="Lee Y.-J."/>
        </authorList>
    </citation>
    <scope>NUCLEOTIDE SEQUENCE [LARGE SCALE GENOMIC DNA]</scope>
    <source>
        <strain evidence="22 23">YelD216</strain>
    </source>
</reference>
<dbReference type="PROSITE" id="PS51383">
    <property type="entry name" value="YJEF_C_3"/>
    <property type="match status" value="1"/>
</dbReference>
<keyword evidence="12 17" id="KW-0456">Lyase</keyword>
<feature type="binding site" evidence="17">
    <location>
        <position position="383"/>
    </location>
    <ligand>
        <name>(6S)-NADPHX</name>
        <dbReference type="ChEBI" id="CHEBI:64076"/>
    </ligand>
</feature>
<dbReference type="NCBIfam" id="TIGR00196">
    <property type="entry name" value="yjeF_cterm"/>
    <property type="match status" value="1"/>
</dbReference>
<keyword evidence="10 17" id="KW-0520">NAD</keyword>
<evidence type="ECO:0000256" key="5">
    <source>
        <dbReference type="ARBA" id="ARBA00022723"/>
    </source>
</evidence>
<dbReference type="KEGG" id="lal:AT746_18305"/>
<dbReference type="EC" id="5.1.99.6" evidence="19"/>
<dbReference type="STRING" id="1526571.AT746_18305"/>
<dbReference type="GO" id="GO:0046496">
    <property type="term" value="P:nicotinamide nucleotide metabolic process"/>
    <property type="evidence" value="ECO:0007669"/>
    <property type="project" value="UniProtKB-UniRule"/>
</dbReference>
<evidence type="ECO:0000256" key="2">
    <source>
        <dbReference type="ARBA" id="ARBA00000909"/>
    </source>
</evidence>
<comment type="catalytic activity">
    <reaction evidence="16 17 19">
        <text>(6S)-NADPHX + ADP = AMP + phosphate + NADPH + H(+)</text>
        <dbReference type="Rhea" id="RHEA:32235"/>
        <dbReference type="ChEBI" id="CHEBI:15378"/>
        <dbReference type="ChEBI" id="CHEBI:43474"/>
        <dbReference type="ChEBI" id="CHEBI:57783"/>
        <dbReference type="ChEBI" id="CHEBI:64076"/>
        <dbReference type="ChEBI" id="CHEBI:456215"/>
        <dbReference type="ChEBI" id="CHEBI:456216"/>
        <dbReference type="EC" id="4.2.1.136"/>
    </reaction>
</comment>
<evidence type="ECO:0000256" key="8">
    <source>
        <dbReference type="ARBA" id="ARBA00022857"/>
    </source>
</evidence>
<name>A0A0U2RRN8_9ALTE</name>
<dbReference type="InterPro" id="IPR036652">
    <property type="entry name" value="YjeF_N_dom_sf"/>
</dbReference>
<comment type="similarity">
    <text evidence="18">Belongs to the NnrE/AIBP family.</text>
</comment>
<comment type="subunit">
    <text evidence="17">Homotetramer.</text>
</comment>
<dbReference type="InterPro" id="IPR000631">
    <property type="entry name" value="CARKD"/>
</dbReference>
<dbReference type="Gene3D" id="3.40.50.10260">
    <property type="entry name" value="YjeF N-terminal domain"/>
    <property type="match status" value="1"/>
</dbReference>
<dbReference type="GO" id="GO:0110051">
    <property type="term" value="P:metabolite repair"/>
    <property type="evidence" value="ECO:0007669"/>
    <property type="project" value="TreeGrafter"/>
</dbReference>
<feature type="binding site" evidence="17">
    <location>
        <position position="448"/>
    </location>
    <ligand>
        <name>AMP</name>
        <dbReference type="ChEBI" id="CHEBI:456215"/>
    </ligand>
</feature>
<evidence type="ECO:0000256" key="4">
    <source>
        <dbReference type="ARBA" id="ARBA00009524"/>
    </source>
</evidence>
<evidence type="ECO:0000256" key="6">
    <source>
        <dbReference type="ARBA" id="ARBA00022741"/>
    </source>
</evidence>
<evidence type="ECO:0000256" key="17">
    <source>
        <dbReference type="HAMAP-Rule" id="MF_01965"/>
    </source>
</evidence>
<dbReference type="NCBIfam" id="TIGR00197">
    <property type="entry name" value="yjeF_nterm"/>
    <property type="match status" value="1"/>
</dbReference>
<evidence type="ECO:0000256" key="1">
    <source>
        <dbReference type="ARBA" id="ARBA00000013"/>
    </source>
</evidence>
<evidence type="ECO:0000259" key="21">
    <source>
        <dbReference type="PROSITE" id="PS51385"/>
    </source>
</evidence>
<comment type="catalytic activity">
    <reaction evidence="1 18 19">
        <text>(6R)-NADHX = (6S)-NADHX</text>
        <dbReference type="Rhea" id="RHEA:32215"/>
        <dbReference type="ChEBI" id="CHEBI:64074"/>
        <dbReference type="ChEBI" id="CHEBI:64075"/>
        <dbReference type="EC" id="5.1.99.6"/>
    </reaction>
</comment>
<dbReference type="InterPro" id="IPR029056">
    <property type="entry name" value="Ribokinase-like"/>
</dbReference>
<dbReference type="GO" id="GO:0046872">
    <property type="term" value="F:metal ion binding"/>
    <property type="evidence" value="ECO:0007669"/>
    <property type="project" value="UniProtKB-UniRule"/>
</dbReference>
<accession>A0A0U2RRN8</accession>
<comment type="similarity">
    <text evidence="3 19">In the N-terminal section; belongs to the NnrE/AIBP family.</text>
</comment>
<sequence length="507" mass="53600">MAQPLNTYNAFVEPASLSHKIYCADEVRRHEPEAARLSGLNMYELMERAGHAAFRQLLAEFPQCHKLLVLCGHGNNGGDGFVLARLAREAGMQVQLVAIGNSDKYSEDTRQAQKRWLSSGGESLTWPVPLANHDVIVDALLGTGVKGEVKSPYRHIIDELNKQRLPVLSIDLPSGLHADTGNPCGIAVNAAATVTFVGIKAGLVTGAGKQHCGKLGFSALGIAENFNRLATPLAILASANQLAPLPQRKINTHKGDYGRLLCIGGNKGMHGAIRLTAEAALRSGAGLVKVLCHPDSRMLVAEGRPELMLADADGKTEALLNWASCIVIGPGLGQDAWAQSQFDTLMAYQKKSSKPMLIDADGLNLLAARESSDLPENTVLTPHPGEAAALLDQSGAEVQADRYDAVNKLTQNYKSTVILKGAGSLVSCNNRKFVLEQGNPGMASGGMGDLLSGLIGGLMAQGMSAANSALTGACIHALAGDLCAEQQGQRGMIASDLIPFIRELVNR</sequence>
<dbReference type="GO" id="GO:0052856">
    <property type="term" value="F:NAD(P)HX epimerase activity"/>
    <property type="evidence" value="ECO:0007669"/>
    <property type="project" value="UniProtKB-UniRule"/>
</dbReference>
<evidence type="ECO:0000256" key="11">
    <source>
        <dbReference type="ARBA" id="ARBA00023235"/>
    </source>
</evidence>
<dbReference type="PANTHER" id="PTHR12592:SF0">
    <property type="entry name" value="ATP-DEPENDENT (S)-NAD(P)H-HYDRATE DEHYDRATASE"/>
    <property type="match status" value="1"/>
</dbReference>
<evidence type="ECO:0000256" key="3">
    <source>
        <dbReference type="ARBA" id="ARBA00006001"/>
    </source>
</evidence>
<dbReference type="EMBL" id="CP013650">
    <property type="protein sequence ID" value="ALT00027.1"/>
    <property type="molecule type" value="Genomic_DNA"/>
</dbReference>
<evidence type="ECO:0000313" key="22">
    <source>
        <dbReference type="EMBL" id="ALT00027.1"/>
    </source>
</evidence>
<comment type="cofactor">
    <cofactor evidence="17">
        <name>Mg(2+)</name>
        <dbReference type="ChEBI" id="CHEBI:18420"/>
    </cofactor>
</comment>
<evidence type="ECO:0000256" key="9">
    <source>
        <dbReference type="ARBA" id="ARBA00022958"/>
    </source>
</evidence>
<keyword evidence="23" id="KW-1185">Reference proteome</keyword>
<dbReference type="EC" id="4.2.1.136" evidence="19"/>
<evidence type="ECO:0000256" key="18">
    <source>
        <dbReference type="HAMAP-Rule" id="MF_01966"/>
    </source>
</evidence>
<feature type="binding site" evidence="17">
    <location>
        <position position="272"/>
    </location>
    <ligand>
        <name>(6S)-NADPHX</name>
        <dbReference type="ChEBI" id="CHEBI:64076"/>
    </ligand>
</feature>
<dbReference type="CDD" id="cd01171">
    <property type="entry name" value="YXKO-related"/>
    <property type="match status" value="1"/>
</dbReference>
<feature type="binding site" evidence="18">
    <location>
        <position position="171"/>
    </location>
    <ligand>
        <name>(6S)-NADPHX</name>
        <dbReference type="ChEBI" id="CHEBI:64076"/>
    </ligand>
</feature>
<dbReference type="HAMAP" id="MF_01965">
    <property type="entry name" value="NADHX_dehydratase"/>
    <property type="match status" value="1"/>
</dbReference>
<dbReference type="Proteomes" id="UP000068447">
    <property type="component" value="Chromosome"/>
</dbReference>
<comment type="function">
    <text evidence="18">Catalyzes the epimerization of the S- and R-forms of NAD(P)HX, a damaged form of NAD(P)H that is a result of enzymatic or heat-dependent hydration. This is a prerequisite for the S-specific NAD(P)H-hydrate dehydratase to allow the repair of both epimers of NAD(P)HX.</text>
</comment>
<keyword evidence="8 17" id="KW-0521">NADP</keyword>
<feature type="binding site" evidence="18">
    <location>
        <position position="76"/>
    </location>
    <ligand>
        <name>K(+)</name>
        <dbReference type="ChEBI" id="CHEBI:29103"/>
    </ligand>
</feature>
<dbReference type="GO" id="GO:0005524">
    <property type="term" value="F:ATP binding"/>
    <property type="evidence" value="ECO:0007669"/>
    <property type="project" value="UniProtKB-UniRule"/>
</dbReference>
<keyword evidence="7 17" id="KW-0067">ATP-binding</keyword>
<feature type="binding site" evidence="18">
    <location>
        <begin position="75"/>
        <end position="79"/>
    </location>
    <ligand>
        <name>(6S)-NADPHX</name>
        <dbReference type="ChEBI" id="CHEBI:64076"/>
    </ligand>
</feature>
<keyword evidence="5 18" id="KW-0479">Metal-binding</keyword>
<keyword evidence="6 17" id="KW-0547">Nucleotide-binding</keyword>
<evidence type="ECO:0000256" key="13">
    <source>
        <dbReference type="ARBA" id="ARBA00023268"/>
    </source>
</evidence>
<dbReference type="FunFam" id="3.40.50.10260:FF:000003">
    <property type="entry name" value="Multifunctional fusion protein"/>
    <property type="match status" value="1"/>
</dbReference>
<feature type="binding site" evidence="17">
    <location>
        <position position="449"/>
    </location>
    <ligand>
        <name>(6S)-NADPHX</name>
        <dbReference type="ChEBI" id="CHEBI:64076"/>
    </ligand>
</feature>
<gene>
    <name evidence="17" type="primary">nnrD</name>
    <name evidence="18" type="synonym">nnrE</name>
    <name evidence="22" type="ORF">AT746_18305</name>
</gene>
<comment type="function">
    <text evidence="17">Catalyzes the dehydration of the S-form of NAD(P)HX at the expense of ADP, which is converted to AMP. Together with NAD(P)HX epimerase, which catalyzes the epimerization of the S- and R-forms, the enzyme allows the repair of both epimers of NAD(P)HX, a damaged form of NAD(P)H that is a result of enzymatic or heat-dependent hydration.</text>
</comment>
<feature type="binding site" evidence="18">
    <location>
        <position position="174"/>
    </location>
    <ligand>
        <name>K(+)</name>
        <dbReference type="ChEBI" id="CHEBI:29103"/>
    </ligand>
</feature>
<feature type="domain" description="YjeF N-terminal" evidence="21">
    <location>
        <begin position="27"/>
        <end position="228"/>
    </location>
</feature>
<feature type="binding site" evidence="17">
    <location>
        <begin position="420"/>
        <end position="424"/>
    </location>
    <ligand>
        <name>AMP</name>
        <dbReference type="ChEBI" id="CHEBI:456215"/>
    </ligand>
</feature>
<evidence type="ECO:0000313" key="23">
    <source>
        <dbReference type="Proteomes" id="UP000068447"/>
    </source>
</evidence>
<comment type="similarity">
    <text evidence="17">Belongs to the NnrD/CARKD family.</text>
</comment>
<dbReference type="InterPro" id="IPR030677">
    <property type="entry name" value="Nnr"/>
</dbReference>
<dbReference type="Gene3D" id="3.40.1190.20">
    <property type="match status" value="1"/>
</dbReference>
<proteinExistence type="inferred from homology"/>
<dbReference type="PROSITE" id="PS51385">
    <property type="entry name" value="YJEF_N"/>
    <property type="match status" value="1"/>
</dbReference>
<feature type="binding site" evidence="17">
    <location>
        <position position="331"/>
    </location>
    <ligand>
        <name>(6S)-NADPHX</name>
        <dbReference type="ChEBI" id="CHEBI:64076"/>
    </ligand>
</feature>
<dbReference type="Pfam" id="PF01256">
    <property type="entry name" value="Carb_kinase"/>
    <property type="match status" value="1"/>
</dbReference>
<feature type="domain" description="YjeF C-terminal" evidence="20">
    <location>
        <begin position="237"/>
        <end position="507"/>
    </location>
</feature>
<dbReference type="InterPro" id="IPR004443">
    <property type="entry name" value="YjeF_N_dom"/>
</dbReference>
<protein>
    <recommendedName>
        <fullName evidence="19">Bifunctional NAD(P)H-hydrate repair enzyme</fullName>
    </recommendedName>
    <alternativeName>
        <fullName evidence="19">Nicotinamide nucleotide repair protein</fullName>
    </alternativeName>
    <domain>
        <recommendedName>
            <fullName evidence="19">ADP-dependent (S)-NAD(P)H-hydrate dehydratase</fullName>
            <ecNumber evidence="19">4.2.1.136</ecNumber>
        </recommendedName>
        <alternativeName>
            <fullName evidence="19">ADP-dependent NAD(P)HX dehydratase</fullName>
        </alternativeName>
    </domain>
    <domain>
        <recommendedName>
            <fullName evidence="19">NAD(P)H-hydrate epimerase</fullName>
            <ecNumber evidence="19">5.1.99.6</ecNumber>
        </recommendedName>
    </domain>
</protein>
<dbReference type="GO" id="GO:0052855">
    <property type="term" value="F:ADP-dependent NAD(P)H-hydrate dehydratase activity"/>
    <property type="evidence" value="ECO:0007669"/>
    <property type="project" value="UniProtKB-UniRule"/>
</dbReference>
<dbReference type="PIRSF" id="PIRSF017184">
    <property type="entry name" value="Nnr"/>
    <property type="match status" value="1"/>
</dbReference>
<feature type="binding site" evidence="18">
    <location>
        <position position="138"/>
    </location>
    <ligand>
        <name>K(+)</name>
        <dbReference type="ChEBI" id="CHEBI:29103"/>
    </ligand>
</feature>
<dbReference type="AlphaFoldDB" id="A0A0U2RRN8"/>
<evidence type="ECO:0000256" key="12">
    <source>
        <dbReference type="ARBA" id="ARBA00023239"/>
    </source>
</evidence>
<evidence type="ECO:0000256" key="15">
    <source>
        <dbReference type="ARBA" id="ARBA00048238"/>
    </source>
</evidence>
<comment type="cofactor">
    <cofactor evidence="18 19">
        <name>K(+)</name>
        <dbReference type="ChEBI" id="CHEBI:29103"/>
    </cofactor>
    <text evidence="18 19">Binds 1 potassium ion per subunit.</text>
</comment>
<evidence type="ECO:0000256" key="19">
    <source>
        <dbReference type="PIRNR" id="PIRNR017184"/>
    </source>
</evidence>
<comment type="catalytic activity">
    <reaction evidence="15 17 19">
        <text>(6S)-NADHX + ADP = AMP + phosphate + NADH + H(+)</text>
        <dbReference type="Rhea" id="RHEA:32223"/>
        <dbReference type="ChEBI" id="CHEBI:15378"/>
        <dbReference type="ChEBI" id="CHEBI:43474"/>
        <dbReference type="ChEBI" id="CHEBI:57945"/>
        <dbReference type="ChEBI" id="CHEBI:64074"/>
        <dbReference type="ChEBI" id="CHEBI:456215"/>
        <dbReference type="ChEBI" id="CHEBI:456216"/>
        <dbReference type="EC" id="4.2.1.136"/>
    </reaction>
</comment>
<organism evidence="22 23">
    <name type="scientific">Lacimicrobium alkaliphilum</name>
    <dbReference type="NCBI Taxonomy" id="1526571"/>
    <lineage>
        <taxon>Bacteria</taxon>
        <taxon>Pseudomonadati</taxon>
        <taxon>Pseudomonadota</taxon>
        <taxon>Gammaproteobacteria</taxon>
        <taxon>Alteromonadales</taxon>
        <taxon>Alteromonadaceae</taxon>
        <taxon>Lacimicrobium</taxon>
    </lineage>
</organism>
<evidence type="ECO:0000256" key="7">
    <source>
        <dbReference type="ARBA" id="ARBA00022840"/>
    </source>
</evidence>
<feature type="binding site" evidence="18">
    <location>
        <begin position="142"/>
        <end position="148"/>
    </location>
    <ligand>
        <name>(6S)-NADPHX</name>
        <dbReference type="ChEBI" id="CHEBI:64076"/>
    </ligand>
</feature>
<evidence type="ECO:0000256" key="10">
    <source>
        <dbReference type="ARBA" id="ARBA00023027"/>
    </source>
</evidence>
<keyword evidence="13" id="KW-0511">Multifunctional enzyme</keyword>
<dbReference type="PANTHER" id="PTHR12592">
    <property type="entry name" value="ATP-DEPENDENT (S)-NAD(P)H-HYDRATE DEHYDRATASE FAMILY MEMBER"/>
    <property type="match status" value="1"/>
</dbReference>
<evidence type="ECO:0000259" key="20">
    <source>
        <dbReference type="PROSITE" id="PS51383"/>
    </source>
</evidence>